<dbReference type="InterPro" id="IPR027477">
    <property type="entry name" value="Succ_DH/fumarate_Rdtase_cat_sf"/>
</dbReference>
<dbReference type="SUPFAM" id="SSF51905">
    <property type="entry name" value="FAD/NAD(P)-binding domain"/>
    <property type="match status" value="1"/>
</dbReference>
<dbReference type="Pfam" id="PF02910">
    <property type="entry name" value="Succ_DH_flav_C"/>
    <property type="match status" value="1"/>
</dbReference>
<evidence type="ECO:0000313" key="15">
    <source>
        <dbReference type="EMBL" id="SDS68159.1"/>
    </source>
</evidence>
<dbReference type="Proteomes" id="UP000198859">
    <property type="component" value="Chromosome I"/>
</dbReference>
<comment type="cofactor">
    <cofactor evidence="1">
        <name>FAD</name>
        <dbReference type="ChEBI" id="CHEBI:57692"/>
    </cofactor>
</comment>
<dbReference type="GO" id="GO:0033765">
    <property type="term" value="F:steroid dehydrogenase activity, acting on the CH-CH group of donors"/>
    <property type="evidence" value="ECO:0007669"/>
    <property type="project" value="UniProtKB-ARBA"/>
</dbReference>
<dbReference type="SUPFAM" id="SSF56425">
    <property type="entry name" value="Succinate dehydrogenase/fumarate reductase flavoprotein, catalytic domain"/>
    <property type="match status" value="1"/>
</dbReference>
<keyword evidence="7" id="KW-0662">Pyridine nucleotide biosynthesis</keyword>
<keyword evidence="16" id="KW-1185">Reference proteome</keyword>
<dbReference type="PANTHER" id="PTHR42716">
    <property type="entry name" value="L-ASPARTATE OXIDASE"/>
    <property type="match status" value="1"/>
</dbReference>
<evidence type="ECO:0000256" key="7">
    <source>
        <dbReference type="ARBA" id="ARBA00022642"/>
    </source>
</evidence>
<dbReference type="InterPro" id="IPR036188">
    <property type="entry name" value="FAD/NAD-bd_sf"/>
</dbReference>
<dbReference type="Gene3D" id="3.50.50.60">
    <property type="entry name" value="FAD/NAD(P)-binding domain"/>
    <property type="match status" value="1"/>
</dbReference>
<comment type="function">
    <text evidence="10">Catalyzes the oxidation of L-aspartate to iminoaspartate, the first step in the de novo biosynthesis of NAD(+).</text>
</comment>
<dbReference type="EC" id="1.4.3.16" evidence="4"/>
<gene>
    <name evidence="15" type="ORF">SAMN04488570_2434</name>
</gene>
<keyword evidence="9" id="KW-0560">Oxidoreductase</keyword>
<dbReference type="InterPro" id="IPR037099">
    <property type="entry name" value="Fum_R/Succ_DH_flav-like_C_sf"/>
</dbReference>
<dbReference type="Gene3D" id="3.90.700.10">
    <property type="entry name" value="Succinate dehydrogenase/fumarate reductase flavoprotein, catalytic domain"/>
    <property type="match status" value="1"/>
</dbReference>
<dbReference type="Gene3D" id="1.20.58.100">
    <property type="entry name" value="Fumarate reductase/succinate dehydrogenase flavoprotein-like, C-terminal domain"/>
    <property type="match status" value="1"/>
</dbReference>
<dbReference type="InterPro" id="IPR005288">
    <property type="entry name" value="NadB"/>
</dbReference>
<dbReference type="InterPro" id="IPR003953">
    <property type="entry name" value="FAD-dep_OxRdtase_2_FAD-bd"/>
</dbReference>
<evidence type="ECO:0000256" key="5">
    <source>
        <dbReference type="ARBA" id="ARBA00021901"/>
    </source>
</evidence>
<dbReference type="InterPro" id="IPR015939">
    <property type="entry name" value="Fum_Rdtase/Succ_DH_flav-like_C"/>
</dbReference>
<dbReference type="EMBL" id="LT629757">
    <property type="protein sequence ID" value="SDS68159.1"/>
    <property type="molecule type" value="Genomic_DNA"/>
</dbReference>
<evidence type="ECO:0000256" key="8">
    <source>
        <dbReference type="ARBA" id="ARBA00022827"/>
    </source>
</evidence>
<evidence type="ECO:0000259" key="13">
    <source>
        <dbReference type="Pfam" id="PF00890"/>
    </source>
</evidence>
<name>A0A1H1U8I2_9ACTN</name>
<keyword evidence="8" id="KW-0274">FAD</keyword>
<evidence type="ECO:0000256" key="11">
    <source>
        <dbReference type="ARBA" id="ARBA00030386"/>
    </source>
</evidence>
<evidence type="ECO:0000256" key="3">
    <source>
        <dbReference type="ARBA" id="ARBA00008562"/>
    </source>
</evidence>
<evidence type="ECO:0000256" key="2">
    <source>
        <dbReference type="ARBA" id="ARBA00004950"/>
    </source>
</evidence>
<dbReference type="GO" id="GO:0034628">
    <property type="term" value="P:'de novo' NAD+ biosynthetic process from L-aspartate"/>
    <property type="evidence" value="ECO:0007669"/>
    <property type="project" value="TreeGrafter"/>
</dbReference>
<evidence type="ECO:0000313" key="16">
    <source>
        <dbReference type="Proteomes" id="UP000198859"/>
    </source>
</evidence>
<dbReference type="PANTHER" id="PTHR42716:SF2">
    <property type="entry name" value="L-ASPARTATE OXIDASE, CHLOROPLASTIC"/>
    <property type="match status" value="1"/>
</dbReference>
<evidence type="ECO:0000256" key="12">
    <source>
        <dbReference type="ARBA" id="ARBA00048305"/>
    </source>
</evidence>
<dbReference type="OrthoDB" id="9805351at2"/>
<evidence type="ECO:0000256" key="6">
    <source>
        <dbReference type="ARBA" id="ARBA00022630"/>
    </source>
</evidence>
<comment type="catalytic activity">
    <reaction evidence="12">
        <text>L-aspartate + O2 = iminosuccinate + H2O2</text>
        <dbReference type="Rhea" id="RHEA:25876"/>
        <dbReference type="ChEBI" id="CHEBI:15379"/>
        <dbReference type="ChEBI" id="CHEBI:16240"/>
        <dbReference type="ChEBI" id="CHEBI:29991"/>
        <dbReference type="ChEBI" id="CHEBI:77875"/>
        <dbReference type="EC" id="1.4.3.16"/>
    </reaction>
    <physiologicalReaction direction="left-to-right" evidence="12">
        <dbReference type="Rhea" id="RHEA:25877"/>
    </physiologicalReaction>
</comment>
<protein>
    <recommendedName>
        <fullName evidence="5">L-aspartate oxidase</fullName>
        <ecNumber evidence="4">1.4.3.16</ecNumber>
    </recommendedName>
    <alternativeName>
        <fullName evidence="11">Quinolinate synthase B</fullName>
    </alternativeName>
</protein>
<dbReference type="SUPFAM" id="SSF46977">
    <property type="entry name" value="Succinate dehydrogenase/fumarate reductase flavoprotein C-terminal domain"/>
    <property type="match status" value="1"/>
</dbReference>
<dbReference type="AlphaFoldDB" id="A0A1H1U8I2"/>
<proteinExistence type="inferred from homology"/>
<sequence length="530" mass="53635">MSASAAPRGSVEVDVLVVGAGVAGLSTALGLRAGGRTVAVVSAGGGSTGWAQGGVAAAYAGDDDPVDHARDTALAGAGLCEPRALDCLVEEGPQRLADLLGLGARFDRDADGRLDRTLEGGHGRRRVVHAGGDATGAEVLRTLVAATEAQAALRAGLTWWRETRVVGLVRGRSAADPGRAQVTGALLEGPAGATTMRARAVVLATGGIGAAYAVTTNPPGVTGEGAALALLAGAGLRDAEFVQFHPTALHLPGRDGQVPLVSEALRGEGAVLRDHGGAAFMAGRHPLADLAPRDVVARAVHAVATGSGREHAWLDATGVADVAERFPTIAASCAAAGLDPARDWLPVSPAAHFWCGGVATDRWGASDVPGLHAVGEVAATGVHGGNRLASNSLLEGLVFGRRTAARLALELPEPAVGELPDVVLDPDPDGSQAVRRSMSADVGVVRTAEGLGRAARVVAGRPRRDPVALVAGAVVAAARAREESRGAHFRADHPVASDRWRHPVAVRLDPDGVPRARLVTEAAAAVGRVA</sequence>
<evidence type="ECO:0000256" key="4">
    <source>
        <dbReference type="ARBA" id="ARBA00012173"/>
    </source>
</evidence>
<dbReference type="RefSeq" id="WP_091730008.1">
    <property type="nucleotide sequence ID" value="NZ_LT629757.1"/>
</dbReference>
<comment type="similarity">
    <text evidence="3">Belongs to the FAD-dependent oxidoreductase 2 family. NadB subfamily.</text>
</comment>
<dbReference type="STRING" id="642780.SAMN04488570_2434"/>
<reference evidence="16" key="1">
    <citation type="submission" date="2016-10" db="EMBL/GenBank/DDBJ databases">
        <authorList>
            <person name="Varghese N."/>
            <person name="Submissions S."/>
        </authorList>
    </citation>
    <scope>NUCLEOTIDE SEQUENCE [LARGE SCALE GENOMIC DNA]</scope>
    <source>
        <strain evidence="16">DSM 22127</strain>
    </source>
</reference>
<feature type="domain" description="Fumarate reductase/succinate dehydrogenase flavoprotein-like C-terminal" evidence="14">
    <location>
        <begin position="470"/>
        <end position="504"/>
    </location>
</feature>
<accession>A0A1H1U8I2</accession>
<evidence type="ECO:0000256" key="9">
    <source>
        <dbReference type="ARBA" id="ARBA00023002"/>
    </source>
</evidence>
<evidence type="ECO:0000256" key="10">
    <source>
        <dbReference type="ARBA" id="ARBA00029426"/>
    </source>
</evidence>
<dbReference type="PRINTS" id="PR00368">
    <property type="entry name" value="FADPNR"/>
</dbReference>
<dbReference type="FunFam" id="3.90.700.10:FF:000002">
    <property type="entry name" value="L-aspartate oxidase"/>
    <property type="match status" value="1"/>
</dbReference>
<keyword evidence="6" id="KW-0285">Flavoprotein</keyword>
<feature type="domain" description="FAD-dependent oxidoreductase 2 FAD-binding" evidence="13">
    <location>
        <begin position="14"/>
        <end position="393"/>
    </location>
</feature>
<dbReference type="UniPathway" id="UPA00253">
    <property type="reaction ID" value="UER00326"/>
</dbReference>
<evidence type="ECO:0000259" key="14">
    <source>
        <dbReference type="Pfam" id="PF02910"/>
    </source>
</evidence>
<evidence type="ECO:0000256" key="1">
    <source>
        <dbReference type="ARBA" id="ARBA00001974"/>
    </source>
</evidence>
<dbReference type="GO" id="GO:0008734">
    <property type="term" value="F:L-aspartate oxidase activity"/>
    <property type="evidence" value="ECO:0007669"/>
    <property type="project" value="UniProtKB-EC"/>
</dbReference>
<comment type="pathway">
    <text evidence="2">Cofactor biosynthesis; NAD(+) biosynthesis; iminoaspartate from L-aspartate (oxidase route): step 1/1.</text>
</comment>
<dbReference type="Pfam" id="PF00890">
    <property type="entry name" value="FAD_binding_2"/>
    <property type="match status" value="1"/>
</dbReference>
<organism evidence="15 16">
    <name type="scientific">Nocardioides scoriae</name>
    <dbReference type="NCBI Taxonomy" id="642780"/>
    <lineage>
        <taxon>Bacteria</taxon>
        <taxon>Bacillati</taxon>
        <taxon>Actinomycetota</taxon>
        <taxon>Actinomycetes</taxon>
        <taxon>Propionibacteriales</taxon>
        <taxon>Nocardioidaceae</taxon>
        <taxon>Nocardioides</taxon>
    </lineage>
</organism>